<proteinExistence type="predicted"/>
<organism evidence="1 2">
    <name type="scientific">Flemingia macrophylla</name>
    <dbReference type="NCBI Taxonomy" id="520843"/>
    <lineage>
        <taxon>Eukaryota</taxon>
        <taxon>Viridiplantae</taxon>
        <taxon>Streptophyta</taxon>
        <taxon>Embryophyta</taxon>
        <taxon>Tracheophyta</taxon>
        <taxon>Spermatophyta</taxon>
        <taxon>Magnoliopsida</taxon>
        <taxon>eudicotyledons</taxon>
        <taxon>Gunneridae</taxon>
        <taxon>Pentapetalae</taxon>
        <taxon>rosids</taxon>
        <taxon>fabids</taxon>
        <taxon>Fabales</taxon>
        <taxon>Fabaceae</taxon>
        <taxon>Papilionoideae</taxon>
        <taxon>50 kb inversion clade</taxon>
        <taxon>NPAAA clade</taxon>
        <taxon>indigoferoid/millettioid clade</taxon>
        <taxon>Phaseoleae</taxon>
        <taxon>Flemingia</taxon>
    </lineage>
</organism>
<dbReference type="AlphaFoldDB" id="A0ABD1MXS7"/>
<comment type="caution">
    <text evidence="1">The sequence shown here is derived from an EMBL/GenBank/DDBJ whole genome shotgun (WGS) entry which is preliminary data.</text>
</comment>
<evidence type="ECO:0000313" key="1">
    <source>
        <dbReference type="EMBL" id="KAL2340604.1"/>
    </source>
</evidence>
<dbReference type="EMBL" id="JBGMDY010000003">
    <property type="protein sequence ID" value="KAL2340604.1"/>
    <property type="molecule type" value="Genomic_DNA"/>
</dbReference>
<gene>
    <name evidence="1" type="ORF">Fmac_008544</name>
</gene>
<protein>
    <submittedName>
        <fullName evidence="1">Uncharacterized protein</fullName>
    </submittedName>
</protein>
<reference evidence="1 2" key="1">
    <citation type="submission" date="2024-08" db="EMBL/GenBank/DDBJ databases">
        <title>Insights into the chromosomal genome structure of Flemingia macrophylla.</title>
        <authorList>
            <person name="Ding Y."/>
            <person name="Zhao Y."/>
            <person name="Bi W."/>
            <person name="Wu M."/>
            <person name="Zhao G."/>
            <person name="Gong Y."/>
            <person name="Li W."/>
            <person name="Zhang P."/>
        </authorList>
    </citation>
    <scope>NUCLEOTIDE SEQUENCE [LARGE SCALE GENOMIC DNA]</scope>
    <source>
        <strain evidence="1">DYQJB</strain>
        <tissue evidence="1">Leaf</tissue>
    </source>
</reference>
<dbReference type="Proteomes" id="UP001603857">
    <property type="component" value="Unassembled WGS sequence"/>
</dbReference>
<name>A0ABD1MXS7_9FABA</name>
<keyword evidence="2" id="KW-1185">Reference proteome</keyword>
<sequence>MKIALNVSFSLSCGAKLSACFLFVDEKVSLECRSPIARQHSAHYRMALFLDPFLLMSSE</sequence>
<accession>A0ABD1MXS7</accession>
<evidence type="ECO:0000313" key="2">
    <source>
        <dbReference type="Proteomes" id="UP001603857"/>
    </source>
</evidence>